<dbReference type="EMBL" id="LXQA010561016">
    <property type="protein sequence ID" value="MCI59303.1"/>
    <property type="molecule type" value="Genomic_DNA"/>
</dbReference>
<evidence type="ECO:0000313" key="2">
    <source>
        <dbReference type="Proteomes" id="UP000265520"/>
    </source>
</evidence>
<name>A0A392TDR9_9FABA</name>
<dbReference type="Proteomes" id="UP000265520">
    <property type="component" value="Unassembled WGS sequence"/>
</dbReference>
<protein>
    <submittedName>
        <fullName evidence="1">Uncharacterized protein</fullName>
    </submittedName>
</protein>
<accession>A0A392TDR9</accession>
<evidence type="ECO:0000313" key="1">
    <source>
        <dbReference type="EMBL" id="MCI59303.1"/>
    </source>
</evidence>
<sequence length="38" mass="4253">MVIDAGLDRENYGSIPTIVIRRGLEPLDARTGLRTRLN</sequence>
<reference evidence="1 2" key="1">
    <citation type="journal article" date="2018" name="Front. Plant Sci.">
        <title>Red Clover (Trifolium pratense) and Zigzag Clover (T. medium) - A Picture of Genomic Similarities and Differences.</title>
        <authorList>
            <person name="Dluhosova J."/>
            <person name="Istvanek J."/>
            <person name="Nedelnik J."/>
            <person name="Repkova J."/>
        </authorList>
    </citation>
    <scope>NUCLEOTIDE SEQUENCE [LARGE SCALE GENOMIC DNA]</scope>
    <source>
        <strain evidence="2">cv. 10/8</strain>
        <tissue evidence="1">Leaf</tissue>
    </source>
</reference>
<feature type="non-terminal residue" evidence="1">
    <location>
        <position position="38"/>
    </location>
</feature>
<proteinExistence type="predicted"/>
<comment type="caution">
    <text evidence="1">The sequence shown here is derived from an EMBL/GenBank/DDBJ whole genome shotgun (WGS) entry which is preliminary data.</text>
</comment>
<dbReference type="AlphaFoldDB" id="A0A392TDR9"/>
<keyword evidence="2" id="KW-1185">Reference proteome</keyword>
<organism evidence="1 2">
    <name type="scientific">Trifolium medium</name>
    <dbReference type="NCBI Taxonomy" id="97028"/>
    <lineage>
        <taxon>Eukaryota</taxon>
        <taxon>Viridiplantae</taxon>
        <taxon>Streptophyta</taxon>
        <taxon>Embryophyta</taxon>
        <taxon>Tracheophyta</taxon>
        <taxon>Spermatophyta</taxon>
        <taxon>Magnoliopsida</taxon>
        <taxon>eudicotyledons</taxon>
        <taxon>Gunneridae</taxon>
        <taxon>Pentapetalae</taxon>
        <taxon>rosids</taxon>
        <taxon>fabids</taxon>
        <taxon>Fabales</taxon>
        <taxon>Fabaceae</taxon>
        <taxon>Papilionoideae</taxon>
        <taxon>50 kb inversion clade</taxon>
        <taxon>NPAAA clade</taxon>
        <taxon>Hologalegina</taxon>
        <taxon>IRL clade</taxon>
        <taxon>Trifolieae</taxon>
        <taxon>Trifolium</taxon>
    </lineage>
</organism>